<dbReference type="RefSeq" id="WP_006440963.1">
    <property type="nucleotide sequence ID" value="NZ_DS995361.1"/>
</dbReference>
<dbReference type="AlphaFoldDB" id="B6G1W3"/>
<dbReference type="Pfam" id="PF11823">
    <property type="entry name" value="Se_S_carrier"/>
    <property type="match status" value="1"/>
</dbReference>
<reference evidence="2 3" key="2">
    <citation type="submission" date="2008-10" db="EMBL/GenBank/DDBJ databases">
        <title>Draft genome sequence of Clostridium hiranonis (DSM 13275).</title>
        <authorList>
            <person name="Sudarsanam P."/>
            <person name="Ley R."/>
            <person name="Guruge J."/>
            <person name="Turnbaugh P.J."/>
            <person name="Mahowald M."/>
            <person name="Liep D."/>
            <person name="Gordon J."/>
        </authorList>
    </citation>
    <scope>NUCLEOTIDE SEQUENCE [LARGE SCALE GENOMIC DNA]</scope>
    <source>
        <strain evidence="2 3">DSM 13275</strain>
    </source>
</reference>
<name>B6G1W3_PEPHT</name>
<evidence type="ECO:0000313" key="3">
    <source>
        <dbReference type="Proteomes" id="UP000003178"/>
    </source>
</evidence>
<dbReference type="InterPro" id="IPR021778">
    <property type="entry name" value="Se/S_carrier-like"/>
</dbReference>
<reference evidence="2 3" key="1">
    <citation type="submission" date="2008-09" db="EMBL/GenBank/DDBJ databases">
        <authorList>
            <person name="Fulton L."/>
            <person name="Clifton S."/>
            <person name="Fulton B."/>
            <person name="Xu J."/>
            <person name="Minx P."/>
            <person name="Pepin K.H."/>
            <person name="Johnson M."/>
            <person name="Thiruvilangam P."/>
            <person name="Bhonagiri V."/>
            <person name="Nash W.E."/>
            <person name="Mardis E.R."/>
            <person name="Wilson R.K."/>
        </authorList>
    </citation>
    <scope>NUCLEOTIDE SEQUENCE [LARGE SCALE GENOMIC DNA]</scope>
    <source>
        <strain evidence="2 3">DSM 13275</strain>
    </source>
</reference>
<dbReference type="eggNOG" id="ENOG5033A63">
    <property type="taxonomic scope" value="Bacteria"/>
</dbReference>
<dbReference type="EMBL" id="ABWP01000083">
    <property type="protein sequence ID" value="EEA84265.1"/>
    <property type="molecule type" value="Genomic_DNA"/>
</dbReference>
<dbReference type="STRING" id="500633.CLOHIR_02121"/>
<keyword evidence="3" id="KW-1185">Reference proteome</keyword>
<protein>
    <recommendedName>
        <fullName evidence="1">Putative Se/S carrier protein-like domain-containing protein</fullName>
    </recommendedName>
</protein>
<gene>
    <name evidence="2" type="ORF">CLOHIR_02121</name>
</gene>
<feature type="domain" description="Putative Se/S carrier protein-like" evidence="1">
    <location>
        <begin position="5"/>
        <end position="71"/>
    </location>
</feature>
<dbReference type="OrthoDB" id="3192849at2"/>
<accession>B6G1W3</accession>
<dbReference type="Proteomes" id="UP000003178">
    <property type="component" value="Unassembled WGS sequence"/>
</dbReference>
<comment type="caution">
    <text evidence="2">The sequence shown here is derived from an EMBL/GenBank/DDBJ whole genome shotgun (WGS) entry which is preliminary data.</text>
</comment>
<evidence type="ECO:0000259" key="1">
    <source>
        <dbReference type="Pfam" id="PF11823"/>
    </source>
</evidence>
<dbReference type="HOGENOM" id="CLU_167443_2_3_9"/>
<sequence length="87" mass="9773">METMYIVAFNSTHNAIKTEKLLQKDDIKATTLPTPREISASCGISIKFEKEDLERVKNVLSENSIDCKGLFMIEKHEGGKRSASELN</sequence>
<proteinExistence type="predicted"/>
<evidence type="ECO:0000313" key="2">
    <source>
        <dbReference type="EMBL" id="EEA84265.1"/>
    </source>
</evidence>
<organism evidence="2 3">
    <name type="scientific">Peptacetobacter hiranonis (strain DSM 13275 / JCM 10541 / KCTC 15199 / TO-931)</name>
    <name type="common">Clostridium hiranonis</name>
    <dbReference type="NCBI Taxonomy" id="500633"/>
    <lineage>
        <taxon>Bacteria</taxon>
        <taxon>Bacillati</taxon>
        <taxon>Bacillota</taxon>
        <taxon>Clostridia</taxon>
        <taxon>Peptostreptococcales</taxon>
        <taxon>Peptostreptococcaceae</taxon>
        <taxon>Peptacetobacter</taxon>
    </lineage>
</organism>